<dbReference type="GO" id="GO:0003723">
    <property type="term" value="F:RNA binding"/>
    <property type="evidence" value="ECO:0007669"/>
    <property type="project" value="InterPro"/>
</dbReference>
<proteinExistence type="inferred from homology"/>
<comment type="similarity">
    <text evidence="1">Belongs to the universal ribosomal protein uL24 family.</text>
</comment>
<evidence type="ECO:0000259" key="5">
    <source>
        <dbReference type="Pfam" id="PF00467"/>
    </source>
</evidence>
<feature type="region of interest" description="Disordered" evidence="4">
    <location>
        <begin position="1"/>
        <end position="32"/>
    </location>
</feature>
<dbReference type="InterPro" id="IPR014722">
    <property type="entry name" value="Rib_uL2_dom2"/>
</dbReference>
<evidence type="ECO:0000313" key="7">
    <source>
        <dbReference type="Proteomes" id="UP000594262"/>
    </source>
</evidence>
<dbReference type="PANTHER" id="PTHR11143">
    <property type="entry name" value="60S RIBOSOMAL PROTEIN L26 FAMILY MEMBER"/>
    <property type="match status" value="1"/>
</dbReference>
<dbReference type="Pfam" id="PF16906">
    <property type="entry name" value="Ribosomal_L26"/>
    <property type="match status" value="1"/>
</dbReference>
<dbReference type="NCBIfam" id="TIGR01080">
    <property type="entry name" value="rplX_A_E"/>
    <property type="match status" value="1"/>
</dbReference>
<dbReference type="InterPro" id="IPR005824">
    <property type="entry name" value="KOW"/>
</dbReference>
<keyword evidence="3" id="KW-0687">Ribonucleoprotein</keyword>
<evidence type="ECO:0000256" key="3">
    <source>
        <dbReference type="ARBA" id="ARBA00023274"/>
    </source>
</evidence>
<dbReference type="GO" id="GO:0003735">
    <property type="term" value="F:structural constituent of ribosome"/>
    <property type="evidence" value="ECO:0007669"/>
    <property type="project" value="InterPro"/>
</dbReference>
<dbReference type="InterPro" id="IPR041988">
    <property type="entry name" value="Ribosomal_uL24_KOW"/>
</dbReference>
<feature type="domain" description="KOW" evidence="5">
    <location>
        <begin position="51"/>
        <end position="83"/>
    </location>
</feature>
<dbReference type="Gene3D" id="2.30.30.30">
    <property type="match status" value="1"/>
</dbReference>
<dbReference type="OrthoDB" id="1688503at2759"/>
<reference evidence="6" key="1">
    <citation type="submission" date="2021-01" db="UniProtKB">
        <authorList>
            <consortium name="EnsemblMetazoa"/>
        </authorList>
    </citation>
    <scope>IDENTIFICATION</scope>
</reference>
<evidence type="ECO:0000256" key="2">
    <source>
        <dbReference type="ARBA" id="ARBA00022980"/>
    </source>
</evidence>
<accession>A0A7M5X254</accession>
<keyword evidence="7" id="KW-1185">Reference proteome</keyword>
<dbReference type="Pfam" id="PF00467">
    <property type="entry name" value="KOW"/>
    <property type="match status" value="1"/>
</dbReference>
<name>A0A7M5X254_9CNID</name>
<keyword evidence="2" id="KW-0689">Ribosomal protein</keyword>
<dbReference type="RefSeq" id="XP_066921818.1">
    <property type="nucleotide sequence ID" value="XM_067065717.1"/>
</dbReference>
<protein>
    <recommendedName>
        <fullName evidence="5">KOW domain-containing protein</fullName>
    </recommendedName>
</protein>
<evidence type="ECO:0000256" key="4">
    <source>
        <dbReference type="SAM" id="MobiDB-lite"/>
    </source>
</evidence>
<dbReference type="EnsemblMetazoa" id="CLYHEMT016362.1">
    <property type="protein sequence ID" value="CLYHEMP016362.1"/>
    <property type="gene ID" value="CLYHEMG016362"/>
</dbReference>
<dbReference type="RefSeq" id="XP_066921819.1">
    <property type="nucleotide sequence ID" value="XM_067065718.1"/>
</dbReference>
<dbReference type="SUPFAM" id="SSF50104">
    <property type="entry name" value="Translation proteins SH3-like domain"/>
    <property type="match status" value="1"/>
</dbReference>
<feature type="region of interest" description="Disordered" evidence="4">
    <location>
        <begin position="120"/>
        <end position="145"/>
    </location>
</feature>
<evidence type="ECO:0000256" key="1">
    <source>
        <dbReference type="ARBA" id="ARBA00010618"/>
    </source>
</evidence>
<dbReference type="FunFam" id="2.30.30.30:FF:000009">
    <property type="entry name" value="60S ribosomal protein L26"/>
    <property type="match status" value="1"/>
</dbReference>
<dbReference type="InterPro" id="IPR008991">
    <property type="entry name" value="Translation_prot_SH3-like_sf"/>
</dbReference>
<dbReference type="Proteomes" id="UP000594262">
    <property type="component" value="Unplaced"/>
</dbReference>
<dbReference type="GO" id="GO:0015934">
    <property type="term" value="C:large ribosomal subunit"/>
    <property type="evidence" value="ECO:0007669"/>
    <property type="project" value="InterPro"/>
</dbReference>
<dbReference type="AlphaFoldDB" id="A0A7M5X254"/>
<dbReference type="CDD" id="cd06089">
    <property type="entry name" value="KOW_RPL26"/>
    <property type="match status" value="1"/>
</dbReference>
<feature type="compositionally biased region" description="Basic and acidic residues" evidence="4">
    <location>
        <begin position="120"/>
        <end position="138"/>
    </location>
</feature>
<dbReference type="GeneID" id="136809198"/>
<dbReference type="GO" id="GO:0006412">
    <property type="term" value="P:translation"/>
    <property type="evidence" value="ECO:0007669"/>
    <property type="project" value="InterPro"/>
</dbReference>
<sequence length="145" mass="16590">MKKNPAVSSSRRKSRKAHFAAPSSVRRKLMSAPLSKELRQKYSVRSMPVRKDDEVVVTRGPFKSAQAGKVTSVYRKKWVLHIERIQREKVNGAAVNVGIHASKVEIVRLKMDKDRKKILDRKNKTKLQERAKGKHTEEDVAMSTE</sequence>
<evidence type="ECO:0000313" key="6">
    <source>
        <dbReference type="EnsemblMetazoa" id="CLYHEMP016362.1"/>
    </source>
</evidence>
<organism evidence="6 7">
    <name type="scientific">Clytia hemisphaerica</name>
    <dbReference type="NCBI Taxonomy" id="252671"/>
    <lineage>
        <taxon>Eukaryota</taxon>
        <taxon>Metazoa</taxon>
        <taxon>Cnidaria</taxon>
        <taxon>Hydrozoa</taxon>
        <taxon>Hydroidolina</taxon>
        <taxon>Leptothecata</taxon>
        <taxon>Obeliida</taxon>
        <taxon>Clytiidae</taxon>
        <taxon>Clytia</taxon>
    </lineage>
</organism>
<dbReference type="InterPro" id="IPR005756">
    <property type="entry name" value="Ribosomal_uL24_euk/arc"/>
</dbReference>